<reference evidence="2 3" key="1">
    <citation type="journal article" date="2011" name="PLoS Pathog.">
        <title>Dynamic evolution of pathogenicity revealed by sequencing and comparative genomics of 19 Pseudomonas syringae isolates.</title>
        <authorList>
            <person name="Baltrus D.A."/>
            <person name="Nishimura M.T."/>
            <person name="Romanchuk A."/>
            <person name="Chang J.H."/>
            <person name="Mukhtar M.S."/>
            <person name="Cherkis K."/>
            <person name="Roach J."/>
            <person name="Grant S.R."/>
            <person name="Jones C.D."/>
            <person name="Dangl J.L."/>
        </authorList>
    </citation>
    <scope>NUCLEOTIDE SEQUENCE [LARGE SCALE GENOMIC DNA]</scope>
    <source>
        <strain evidence="3">race 4</strain>
    </source>
</reference>
<keyword evidence="1" id="KW-1133">Transmembrane helix</keyword>
<feature type="non-terminal residue" evidence="2">
    <location>
        <position position="1"/>
    </location>
</feature>
<proteinExistence type="predicted"/>
<gene>
    <name evidence="2" type="ORF">Pgy4_35653</name>
</gene>
<keyword evidence="2" id="KW-0808">Transferase</keyword>
<dbReference type="EMBL" id="ADWY01002569">
    <property type="protein sequence ID" value="EGH18302.1"/>
    <property type="molecule type" value="Genomic_DNA"/>
</dbReference>
<keyword evidence="1" id="KW-0812">Transmembrane</keyword>
<keyword evidence="2" id="KW-0418">Kinase</keyword>
<name>F3CGB0_PSESG</name>
<dbReference type="GO" id="GO:0016301">
    <property type="term" value="F:kinase activity"/>
    <property type="evidence" value="ECO:0007669"/>
    <property type="project" value="UniProtKB-KW"/>
</dbReference>
<evidence type="ECO:0000256" key="1">
    <source>
        <dbReference type="SAM" id="Phobius"/>
    </source>
</evidence>
<evidence type="ECO:0000313" key="2">
    <source>
        <dbReference type="EMBL" id="EGH18302.1"/>
    </source>
</evidence>
<accession>F3CGB0</accession>
<dbReference type="AlphaFoldDB" id="F3CGB0"/>
<evidence type="ECO:0000313" key="3">
    <source>
        <dbReference type="Proteomes" id="UP000005466"/>
    </source>
</evidence>
<protein>
    <submittedName>
        <fullName evidence="2">Sensory box histidine kinase/response regulator</fullName>
    </submittedName>
</protein>
<sequence length="81" mass="9268">NLDVTEHHRGMVLAIAFEALVKLFAFMAVGVFVTFGLYDGFDDLFNQAKLAPRLEEYWQDTINWPSMFVQTGVAMMAIFFL</sequence>
<organism evidence="2 3">
    <name type="scientific">Pseudomonas savastanoi pv. glycinea str. race 4</name>
    <dbReference type="NCBI Taxonomy" id="875330"/>
    <lineage>
        <taxon>Bacteria</taxon>
        <taxon>Pseudomonadati</taxon>
        <taxon>Pseudomonadota</taxon>
        <taxon>Gammaproteobacteria</taxon>
        <taxon>Pseudomonadales</taxon>
        <taxon>Pseudomonadaceae</taxon>
        <taxon>Pseudomonas</taxon>
    </lineage>
</organism>
<comment type="caution">
    <text evidence="2">The sequence shown here is derived from an EMBL/GenBank/DDBJ whole genome shotgun (WGS) entry which is preliminary data.</text>
</comment>
<dbReference type="Proteomes" id="UP000005466">
    <property type="component" value="Unassembled WGS sequence"/>
</dbReference>
<feature type="non-terminal residue" evidence="2">
    <location>
        <position position="81"/>
    </location>
</feature>
<keyword evidence="1" id="KW-0472">Membrane</keyword>
<feature type="transmembrane region" description="Helical" evidence="1">
    <location>
        <begin position="12"/>
        <end position="38"/>
    </location>
</feature>